<feature type="domain" description="NlpC/P60" evidence="5">
    <location>
        <begin position="16"/>
        <end position="155"/>
    </location>
</feature>
<dbReference type="EMBL" id="LN829119">
    <property type="protein sequence ID" value="CPR22015.1"/>
    <property type="molecule type" value="Genomic_DNA"/>
</dbReference>
<dbReference type="Proteomes" id="UP000033187">
    <property type="component" value="Chromosome 1"/>
</dbReference>
<dbReference type="SUPFAM" id="SSF54001">
    <property type="entry name" value="Cysteine proteinases"/>
    <property type="match status" value="1"/>
</dbReference>
<dbReference type="InterPro" id="IPR000064">
    <property type="entry name" value="NLP_P60_dom"/>
</dbReference>
<keyword evidence="3" id="KW-0378">Hydrolase</keyword>
<dbReference type="PROSITE" id="PS51935">
    <property type="entry name" value="NLPC_P60"/>
    <property type="match status" value="1"/>
</dbReference>
<reference evidence="7" key="1">
    <citation type="submission" date="2015-02" db="EMBL/GenBank/DDBJ databases">
        <authorList>
            <person name="Chooi Y.-H."/>
        </authorList>
    </citation>
    <scope>NUCLEOTIDE SEQUENCE [LARGE SCALE GENOMIC DNA]</scope>
    <source>
        <strain evidence="7">strain Y</strain>
    </source>
</reference>
<dbReference type="GO" id="GO:0008234">
    <property type="term" value="F:cysteine-type peptidase activity"/>
    <property type="evidence" value="ECO:0007669"/>
    <property type="project" value="UniProtKB-KW"/>
</dbReference>
<dbReference type="KEGG" id="fil:BN1229_v1_2467"/>
<keyword evidence="7" id="KW-1185">Reference proteome</keyword>
<accession>A0A0D6JK50</accession>
<dbReference type="RefSeq" id="WP_244464907.1">
    <property type="nucleotide sequence ID" value="NZ_LN829118.1"/>
</dbReference>
<dbReference type="GO" id="GO:0006508">
    <property type="term" value="P:proteolysis"/>
    <property type="evidence" value="ECO:0007669"/>
    <property type="project" value="UniProtKB-KW"/>
</dbReference>
<dbReference type="NCBIfam" id="TIGR02219">
    <property type="entry name" value="phage_NlpC_fam"/>
    <property type="match status" value="1"/>
</dbReference>
<evidence type="ECO:0000256" key="4">
    <source>
        <dbReference type="ARBA" id="ARBA00022807"/>
    </source>
</evidence>
<dbReference type="InterPro" id="IPR011929">
    <property type="entry name" value="Phage_pept_NlpC/P60"/>
</dbReference>
<evidence type="ECO:0000256" key="3">
    <source>
        <dbReference type="ARBA" id="ARBA00022801"/>
    </source>
</evidence>
<sequence>MATVDVSPTEACGAWMASSDDVVRLARAWIGTPYHHQASRCGVGTDCLGLIRGVWRELYGSEVQQPIAYTRDWSSRAGEELLLRAARTYLVELPPDVIAAGQVLVFRYRCGFAAKHCGLATSPVAFVHAMEGVAVSEVALTSWWRRRIAGVFSFPGIN</sequence>
<proteinExistence type="inferred from homology"/>
<dbReference type="KEGG" id="fiy:BN1229_v1_3448"/>
<keyword evidence="2" id="KW-0645">Protease</keyword>
<evidence type="ECO:0000256" key="2">
    <source>
        <dbReference type="ARBA" id="ARBA00022670"/>
    </source>
</evidence>
<protein>
    <submittedName>
        <fullName evidence="6">Putative phage cell wall peptidase</fullName>
    </submittedName>
</protein>
<dbReference type="AlphaFoldDB" id="A0A0D6JK50"/>
<dbReference type="Gene3D" id="3.90.1720.10">
    <property type="entry name" value="endopeptidase domain like (from Nostoc punctiforme)"/>
    <property type="match status" value="1"/>
</dbReference>
<name>A0A0D6JK50_9HYPH</name>
<comment type="similarity">
    <text evidence="1">Belongs to the peptidase C40 family.</text>
</comment>
<evidence type="ECO:0000259" key="5">
    <source>
        <dbReference type="PROSITE" id="PS51935"/>
    </source>
</evidence>
<keyword evidence="4" id="KW-0788">Thiol protease</keyword>
<evidence type="ECO:0000313" key="7">
    <source>
        <dbReference type="Proteomes" id="UP000033187"/>
    </source>
</evidence>
<dbReference type="InterPro" id="IPR038765">
    <property type="entry name" value="Papain-like_cys_pep_sf"/>
</dbReference>
<gene>
    <name evidence="6" type="ORF">YBN1229_v1_3448</name>
</gene>
<evidence type="ECO:0000256" key="1">
    <source>
        <dbReference type="ARBA" id="ARBA00007074"/>
    </source>
</evidence>
<evidence type="ECO:0000313" key="6">
    <source>
        <dbReference type="EMBL" id="CPR22015.1"/>
    </source>
</evidence>
<organism evidence="6 7">
    <name type="scientific">Candidatus Filomicrobium marinum</name>
    <dbReference type="NCBI Taxonomy" id="1608628"/>
    <lineage>
        <taxon>Bacteria</taxon>
        <taxon>Pseudomonadati</taxon>
        <taxon>Pseudomonadota</taxon>
        <taxon>Alphaproteobacteria</taxon>
        <taxon>Hyphomicrobiales</taxon>
        <taxon>Hyphomicrobiaceae</taxon>
        <taxon>Filomicrobium</taxon>
    </lineage>
</organism>